<dbReference type="GO" id="GO:0030247">
    <property type="term" value="F:polysaccharide binding"/>
    <property type="evidence" value="ECO:0007669"/>
    <property type="project" value="UniProtKB-UniRule"/>
</dbReference>
<keyword evidence="6" id="KW-1185">Reference proteome</keyword>
<dbReference type="InterPro" id="IPR045690">
    <property type="entry name" value="DUF6055"/>
</dbReference>
<protein>
    <recommendedName>
        <fullName evidence="4">CBM2 domain-containing protein</fullName>
    </recommendedName>
</protein>
<evidence type="ECO:0000313" key="5">
    <source>
        <dbReference type="EMBL" id="NUU15908.1"/>
    </source>
</evidence>
<keyword evidence="2" id="KW-0326">Glycosidase</keyword>
<proteinExistence type="predicted"/>
<name>A0A7Y6DVU9_9CELL</name>
<dbReference type="InterPro" id="IPR008965">
    <property type="entry name" value="CBM2/CBM3_carb-bd_dom_sf"/>
</dbReference>
<dbReference type="RefSeq" id="WP_175345817.1">
    <property type="nucleotide sequence ID" value="NZ_JABMCI010000037.1"/>
</dbReference>
<dbReference type="PROSITE" id="PS51173">
    <property type="entry name" value="CBM2"/>
    <property type="match status" value="1"/>
</dbReference>
<dbReference type="InterPro" id="IPR012291">
    <property type="entry name" value="CBM2_carb-bd_dom_sf"/>
</dbReference>
<dbReference type="Pfam" id="PF00553">
    <property type="entry name" value="CBM_2"/>
    <property type="match status" value="1"/>
</dbReference>
<dbReference type="Gene3D" id="2.160.10.10">
    <property type="entry name" value="Hexapeptide repeat proteins"/>
    <property type="match status" value="1"/>
</dbReference>
<gene>
    <name evidence="5" type="ORF">HP550_01410</name>
</gene>
<dbReference type="SUPFAM" id="SSF51161">
    <property type="entry name" value="Trimeric LpxA-like enzymes"/>
    <property type="match status" value="1"/>
</dbReference>
<dbReference type="AlphaFoldDB" id="A0A7Y6DVU9"/>
<feature type="region of interest" description="Disordered" evidence="3">
    <location>
        <begin position="611"/>
        <end position="662"/>
    </location>
</feature>
<dbReference type="GO" id="GO:0004553">
    <property type="term" value="F:hydrolase activity, hydrolyzing O-glycosyl compounds"/>
    <property type="evidence" value="ECO:0007669"/>
    <property type="project" value="InterPro"/>
</dbReference>
<sequence length="769" mass="80246">MGRWGRGGIVAVVVLVALLAGLGVGATVQHLRSDKTVVVPTAWTQSWKKAHVREGQDVVLAWGDRAGPDPSTAPAELRFDAARAVAQLDALYALDVFDLGVVDADGAIARHKIVVVVDGTWSDGPGAPTEVVVVPTVGGLSQPERGVTGSVTEGVGLLRVDVAALTARGHRSATSPATADPAVAGGSEFDPSWELARGFAEVVQGFASLDAPGRGFASDDAATFWSASAAYLATVAAPGGIGDPADLVRSPQLHWASPRLGDGGWLLLQYLAERDGERLLGSMWREAQEGEDPLSTYKRLTGLTQADLNRRIAEYALRTVTWDFTDRSAIAAAVDALDPVLLADRTTPVETVEGDPGHYRVLDGFAPSDYGFTIVRLQPDAGVRDLHLRLRGHTDAADAGLSFGFVVLRNGVPRYSPVTESLDQEVQLTLRSGEQEVYLVVVGTPTQNHAHGSTAGFGEVARYPYEFRLSGARVVEDAARAVTPGGHRHANGGGWVDDTATVDPTAFVGPDAVVRGDAQVLGTARIEGRAWVEAGAVVEGSAVVRDVALVRSTARLGGTVLVAGDAVVSFTCASGTYTTFDPARWCDGRTSLADVNATSVPFSAADLVLSNAPEPTATPTPDPTPTPTPTPTPSRTPPAPTPEPTKAPSPTEGGVEPPEPMPASACTAVYTVTNHWTSEGQNWFQGQVVVTAGSTGVEGWAVTWALPAGEQITTVWNARLGTSGSQVTAENMSYNGSLRDGDSATFGFQGTAPGDAGLQVPPVSCTRTR</sequence>
<dbReference type="InterPro" id="IPR011004">
    <property type="entry name" value="Trimer_LpxA-like_sf"/>
</dbReference>
<evidence type="ECO:0000259" key="4">
    <source>
        <dbReference type="PROSITE" id="PS51173"/>
    </source>
</evidence>
<evidence type="ECO:0000256" key="2">
    <source>
        <dbReference type="ARBA" id="ARBA00023295"/>
    </source>
</evidence>
<feature type="domain" description="CBM2" evidence="4">
    <location>
        <begin position="659"/>
        <end position="768"/>
    </location>
</feature>
<dbReference type="Gene3D" id="2.60.40.290">
    <property type="match status" value="1"/>
</dbReference>
<dbReference type="Proteomes" id="UP000565724">
    <property type="component" value="Unassembled WGS sequence"/>
</dbReference>
<evidence type="ECO:0000256" key="3">
    <source>
        <dbReference type="SAM" id="MobiDB-lite"/>
    </source>
</evidence>
<evidence type="ECO:0000313" key="6">
    <source>
        <dbReference type="Proteomes" id="UP000565724"/>
    </source>
</evidence>
<accession>A0A7Y6DVU9</accession>
<feature type="compositionally biased region" description="Pro residues" evidence="3">
    <location>
        <begin position="616"/>
        <end position="647"/>
    </location>
</feature>
<comment type="caution">
    <text evidence="5">The sequence shown here is derived from an EMBL/GenBank/DDBJ whole genome shotgun (WGS) entry which is preliminary data.</text>
</comment>
<dbReference type="Pfam" id="PF19527">
    <property type="entry name" value="DUF6055"/>
    <property type="match status" value="2"/>
</dbReference>
<reference evidence="5 6" key="1">
    <citation type="submission" date="2020-05" db="EMBL/GenBank/DDBJ databases">
        <title>Genome Sequencing of Type Strains.</title>
        <authorList>
            <person name="Lemaire J.F."/>
            <person name="Inderbitzin P."/>
            <person name="Gregorio O.A."/>
            <person name="Collins S.B."/>
            <person name="Wespe N."/>
            <person name="Knight-Connoni V."/>
        </authorList>
    </citation>
    <scope>NUCLEOTIDE SEQUENCE [LARGE SCALE GENOMIC DNA]</scope>
    <source>
        <strain evidence="5 6">ATCC 25174</strain>
    </source>
</reference>
<dbReference type="EMBL" id="JABMCI010000037">
    <property type="protein sequence ID" value="NUU15908.1"/>
    <property type="molecule type" value="Genomic_DNA"/>
</dbReference>
<feature type="region of interest" description="Disordered" evidence="3">
    <location>
        <begin position="750"/>
        <end position="769"/>
    </location>
</feature>
<organism evidence="5 6">
    <name type="scientific">Cellulomonas humilata</name>
    <dbReference type="NCBI Taxonomy" id="144055"/>
    <lineage>
        <taxon>Bacteria</taxon>
        <taxon>Bacillati</taxon>
        <taxon>Actinomycetota</taxon>
        <taxon>Actinomycetes</taxon>
        <taxon>Micrococcales</taxon>
        <taxon>Cellulomonadaceae</taxon>
        <taxon>Cellulomonas</taxon>
    </lineage>
</organism>
<dbReference type="SMART" id="SM00637">
    <property type="entry name" value="CBD_II"/>
    <property type="match status" value="1"/>
</dbReference>
<evidence type="ECO:0000256" key="1">
    <source>
        <dbReference type="ARBA" id="ARBA00022801"/>
    </source>
</evidence>
<dbReference type="GO" id="GO:0005975">
    <property type="term" value="P:carbohydrate metabolic process"/>
    <property type="evidence" value="ECO:0007669"/>
    <property type="project" value="InterPro"/>
</dbReference>
<dbReference type="InterPro" id="IPR001919">
    <property type="entry name" value="CBD2"/>
</dbReference>
<keyword evidence="1" id="KW-0378">Hydrolase</keyword>
<dbReference type="SUPFAM" id="SSF49384">
    <property type="entry name" value="Carbohydrate-binding domain"/>
    <property type="match status" value="1"/>
</dbReference>